<dbReference type="GO" id="GO:1903565">
    <property type="term" value="P:negative regulation of protein localization to cilium"/>
    <property type="evidence" value="ECO:0007669"/>
    <property type="project" value="TreeGrafter"/>
</dbReference>
<evidence type="ECO:0000256" key="2">
    <source>
        <dbReference type="ARBA" id="ARBA00008868"/>
    </source>
</evidence>
<accession>A0A7S3Z8G2</accession>
<dbReference type="EMBL" id="HBIV01037796">
    <property type="protein sequence ID" value="CAE0675131.1"/>
    <property type="molecule type" value="Transcribed_RNA"/>
</dbReference>
<dbReference type="Pfam" id="PF15294">
    <property type="entry name" value="Leu_zip"/>
    <property type="match status" value="1"/>
</dbReference>
<dbReference type="PANTHER" id="PTHR21635">
    <property type="entry name" value="LEUCINE ZIPPER TRANSCRIPTION FACTOR LIKE"/>
    <property type="match status" value="1"/>
</dbReference>
<evidence type="ECO:0000256" key="8">
    <source>
        <dbReference type="SAM" id="MobiDB-lite"/>
    </source>
</evidence>
<keyword evidence="5" id="KW-0175">Coiled coil</keyword>
<dbReference type="GO" id="GO:0005737">
    <property type="term" value="C:cytoplasm"/>
    <property type="evidence" value="ECO:0007669"/>
    <property type="project" value="UniProtKB-SubCell"/>
</dbReference>
<evidence type="ECO:0000313" key="9">
    <source>
        <dbReference type="EMBL" id="CAE0675131.1"/>
    </source>
</evidence>
<reference evidence="9" key="1">
    <citation type="submission" date="2021-01" db="EMBL/GenBank/DDBJ databases">
        <authorList>
            <person name="Corre E."/>
            <person name="Pelletier E."/>
            <person name="Niang G."/>
            <person name="Scheremetjew M."/>
            <person name="Finn R."/>
            <person name="Kale V."/>
            <person name="Holt S."/>
            <person name="Cochrane G."/>
            <person name="Meng A."/>
            <person name="Brown T."/>
            <person name="Cohen L."/>
        </authorList>
    </citation>
    <scope>NUCLEOTIDE SEQUENCE</scope>
    <source>
        <strain evidence="9">CCCM811</strain>
    </source>
</reference>
<protein>
    <recommendedName>
        <fullName evidence="3">Leucine zipper transcription factor-like protein 1</fullName>
    </recommendedName>
</protein>
<comment type="subcellular location">
    <subcellularLocation>
        <location evidence="1">Cytoplasm</location>
    </subcellularLocation>
</comment>
<comment type="subunit">
    <text evidence="7">Self-associates. Interacts with BBS9; the interaction mediates the association of LZTL1 with the BBsome complex and regulates BBSome ciliary trafficking.</text>
</comment>
<gene>
    <name evidence="9" type="ORF">LGLO00237_LOCUS26907</name>
</gene>
<dbReference type="InterPro" id="IPR026157">
    <property type="entry name" value="LZTFL1"/>
</dbReference>
<proteinExistence type="inferred from homology"/>
<dbReference type="AlphaFoldDB" id="A0A7S3Z8G2"/>
<evidence type="ECO:0000256" key="7">
    <source>
        <dbReference type="ARBA" id="ARBA00026004"/>
    </source>
</evidence>
<feature type="region of interest" description="Disordered" evidence="8">
    <location>
        <begin position="162"/>
        <end position="183"/>
    </location>
</feature>
<evidence type="ECO:0000256" key="4">
    <source>
        <dbReference type="ARBA" id="ARBA00022490"/>
    </source>
</evidence>
<evidence type="ECO:0000256" key="6">
    <source>
        <dbReference type="ARBA" id="ARBA00024898"/>
    </source>
</evidence>
<name>A0A7S3Z8G2_9EUKA</name>
<comment type="similarity">
    <text evidence="2">Belongs to the LZTFL1 family.</text>
</comment>
<evidence type="ECO:0000256" key="1">
    <source>
        <dbReference type="ARBA" id="ARBA00004496"/>
    </source>
</evidence>
<evidence type="ECO:0000256" key="3">
    <source>
        <dbReference type="ARBA" id="ARBA00018920"/>
    </source>
</evidence>
<keyword evidence="4" id="KW-0963">Cytoplasm</keyword>
<sequence length="247" mass="27298">MAAVLKYFRSKRETQLAEIARAIEDVRMIKAGDEQMYSKEEVDGIIDACGDEVKTRSDEELERMLLQIGLYLQQVYQQAEGNDVTITVDPGTLDDAKAIEKMKNTSFDVPLPMGKKLDALTNKAIDGKLITKVNTLEKDKSSLQDRLDKLSKQLRETLKEKTELQEKLDAAPASAPSAGDGGAKRLQTQLTAARAQIKELKENLDEKLSASKQFQSLKAMLTKKNAQLKELRSQIGQAGSAGIAIED</sequence>
<comment type="function">
    <text evidence="6">Regulates ciliary localization of the BBSome complex. Together with the BBSome complex, controls SMO ciliary trafficking and contributes to the sonic hedgehog (SHH) pathway regulation. May play a role in neurite outgrowth. May have tumor suppressor function.</text>
</comment>
<evidence type="ECO:0000256" key="5">
    <source>
        <dbReference type="ARBA" id="ARBA00023054"/>
    </source>
</evidence>
<organism evidence="9">
    <name type="scientific">Lotharella globosa</name>
    <dbReference type="NCBI Taxonomy" id="91324"/>
    <lineage>
        <taxon>Eukaryota</taxon>
        <taxon>Sar</taxon>
        <taxon>Rhizaria</taxon>
        <taxon>Cercozoa</taxon>
        <taxon>Chlorarachniophyceae</taxon>
        <taxon>Lotharella</taxon>
    </lineage>
</organism>
<dbReference type="PANTHER" id="PTHR21635:SF0">
    <property type="entry name" value="LEUCINE ZIPPER TRANSCRIPTION FACTOR-LIKE PROTEIN 1"/>
    <property type="match status" value="1"/>
</dbReference>